<keyword evidence="2" id="KW-1185">Reference proteome</keyword>
<organism evidence="1 2">
    <name type="scientific">Brassica cretica</name>
    <name type="common">Mustard</name>
    <dbReference type="NCBI Taxonomy" id="69181"/>
    <lineage>
        <taxon>Eukaryota</taxon>
        <taxon>Viridiplantae</taxon>
        <taxon>Streptophyta</taxon>
        <taxon>Embryophyta</taxon>
        <taxon>Tracheophyta</taxon>
        <taxon>Spermatophyta</taxon>
        <taxon>Magnoliopsida</taxon>
        <taxon>eudicotyledons</taxon>
        <taxon>Gunneridae</taxon>
        <taxon>Pentapetalae</taxon>
        <taxon>rosids</taxon>
        <taxon>malvids</taxon>
        <taxon>Brassicales</taxon>
        <taxon>Brassicaceae</taxon>
        <taxon>Brassiceae</taxon>
        <taxon>Brassica</taxon>
    </lineage>
</organism>
<gene>
    <name evidence="1" type="ORF">DY000_02039815</name>
</gene>
<reference evidence="1 2" key="1">
    <citation type="journal article" date="2020" name="BMC Genomics">
        <title>Intraspecific diversification of the crop wild relative Brassica cretica Lam. using demographic model selection.</title>
        <authorList>
            <person name="Kioukis A."/>
            <person name="Michalopoulou V.A."/>
            <person name="Briers L."/>
            <person name="Pirintsos S."/>
            <person name="Studholme D.J."/>
            <person name="Pavlidis P."/>
            <person name="Sarris P.F."/>
        </authorList>
    </citation>
    <scope>NUCLEOTIDE SEQUENCE [LARGE SCALE GENOMIC DNA]</scope>
    <source>
        <strain evidence="2">cv. PFS-1207/04</strain>
    </source>
</reference>
<dbReference type="Proteomes" id="UP000266723">
    <property type="component" value="Unassembled WGS sequence"/>
</dbReference>
<evidence type="ECO:0000313" key="1">
    <source>
        <dbReference type="EMBL" id="KAF3531101.1"/>
    </source>
</evidence>
<dbReference type="EMBL" id="QGKV02001507">
    <property type="protein sequence ID" value="KAF3531101.1"/>
    <property type="molecule type" value="Genomic_DNA"/>
</dbReference>
<protein>
    <submittedName>
        <fullName evidence="1">Uncharacterized protein</fullName>
    </submittedName>
</protein>
<proteinExistence type="predicted"/>
<accession>A0ABQ7BG08</accession>
<evidence type="ECO:0000313" key="2">
    <source>
        <dbReference type="Proteomes" id="UP000266723"/>
    </source>
</evidence>
<name>A0ABQ7BG08_BRACR</name>
<sequence>MAKHLQSLHLKAITDQHFETDGPTCQVASKNEAPKTFQNPNRWHEFHNDHGHKTEDHISLTIEVNELLKKGYIQKFVFDKAKNFFNNKEENIQLAIITLASPPPYDRVINVISGGAKVIDITHASAKKSSRNAKNDQETKNPKRLMKLPWKILSQTATCLQRSHNLLTL</sequence>
<comment type="caution">
    <text evidence="1">The sequence shown here is derived from an EMBL/GenBank/DDBJ whole genome shotgun (WGS) entry which is preliminary data.</text>
</comment>